<comment type="caution">
    <text evidence="1">The sequence shown here is derived from an EMBL/GenBank/DDBJ whole genome shotgun (WGS) entry which is preliminary data.</text>
</comment>
<evidence type="ECO:0000313" key="2">
    <source>
        <dbReference type="Proteomes" id="UP000319213"/>
    </source>
</evidence>
<accession>A0A543IW68</accession>
<reference evidence="1 2" key="1">
    <citation type="submission" date="2019-06" db="EMBL/GenBank/DDBJ databases">
        <title>Sequencing the genomes of 1000 actinobacteria strains.</title>
        <authorList>
            <person name="Klenk H.-P."/>
        </authorList>
    </citation>
    <scope>NUCLEOTIDE SEQUENCE [LARGE SCALE GENOMIC DNA]</scope>
    <source>
        <strain evidence="1 2">DSM 43186</strain>
    </source>
</reference>
<proteinExistence type="predicted"/>
<dbReference type="AlphaFoldDB" id="A0A543IW68"/>
<keyword evidence="2" id="KW-1185">Reference proteome</keyword>
<sequence length="149" mass="16243">MPDDRSGLEEELRRAAGMLDPVPEHLLRQAVSAYAWHTVDAEPAELTFDSHAPEQAALVRGPGAPRLLTFESATVTVEVEITECGDARRLTGRITPPRPAGIEVRRPDRRLHVQADELGRFSCEGLPAGPLGLRCSTAEQTVVTDWVAI</sequence>
<name>A0A543IW68_9ACTN</name>
<gene>
    <name evidence="1" type="ORF">FHX40_1504</name>
</gene>
<protein>
    <submittedName>
        <fullName evidence="1">Uncharacterized protein</fullName>
    </submittedName>
</protein>
<organism evidence="1 2">
    <name type="scientific">Thermopolyspora flexuosa</name>
    <dbReference type="NCBI Taxonomy" id="103836"/>
    <lineage>
        <taxon>Bacteria</taxon>
        <taxon>Bacillati</taxon>
        <taxon>Actinomycetota</taxon>
        <taxon>Actinomycetes</taxon>
        <taxon>Streptosporangiales</taxon>
        <taxon>Streptosporangiaceae</taxon>
        <taxon>Thermopolyspora</taxon>
    </lineage>
</organism>
<dbReference type="RefSeq" id="WP_142258938.1">
    <property type="nucleotide sequence ID" value="NZ_BMPV01000003.1"/>
</dbReference>
<dbReference type="Proteomes" id="UP000319213">
    <property type="component" value="Unassembled WGS sequence"/>
</dbReference>
<dbReference type="OrthoDB" id="3527070at2"/>
<evidence type="ECO:0000313" key="1">
    <source>
        <dbReference type="EMBL" id="TQM74820.1"/>
    </source>
</evidence>
<dbReference type="EMBL" id="VFPQ01000001">
    <property type="protein sequence ID" value="TQM74820.1"/>
    <property type="molecule type" value="Genomic_DNA"/>
</dbReference>